<keyword evidence="6" id="KW-1185">Reference proteome</keyword>
<dbReference type="PRINTS" id="PR00033">
    <property type="entry name" value="HTHASNC"/>
</dbReference>
<accession>A0ABX7NS75</accession>
<evidence type="ECO:0000256" key="1">
    <source>
        <dbReference type="ARBA" id="ARBA00023015"/>
    </source>
</evidence>
<dbReference type="Pfam" id="PF01037">
    <property type="entry name" value="AsnC_trans_reg"/>
    <property type="match status" value="1"/>
</dbReference>
<name>A0ABX7NS75_9BACT</name>
<dbReference type="InterPro" id="IPR000485">
    <property type="entry name" value="AsnC-type_HTH_dom"/>
</dbReference>
<dbReference type="EMBL" id="CP071090">
    <property type="protein sequence ID" value="QSQ21204.1"/>
    <property type="molecule type" value="Genomic_DNA"/>
</dbReference>
<dbReference type="InterPro" id="IPR036390">
    <property type="entry name" value="WH_DNA-bd_sf"/>
</dbReference>
<evidence type="ECO:0000313" key="6">
    <source>
        <dbReference type="Proteomes" id="UP000662747"/>
    </source>
</evidence>
<dbReference type="InterPro" id="IPR019888">
    <property type="entry name" value="Tscrpt_reg_AsnC-like"/>
</dbReference>
<dbReference type="InterPro" id="IPR019885">
    <property type="entry name" value="Tscrpt_reg_HTH_AsnC-type_CS"/>
</dbReference>
<dbReference type="PROSITE" id="PS00519">
    <property type="entry name" value="HTH_ASNC_1"/>
    <property type="match status" value="1"/>
</dbReference>
<dbReference type="InterPro" id="IPR011008">
    <property type="entry name" value="Dimeric_a/b-barrel"/>
</dbReference>
<evidence type="ECO:0000259" key="4">
    <source>
        <dbReference type="PROSITE" id="PS50956"/>
    </source>
</evidence>
<keyword evidence="1" id="KW-0805">Transcription regulation</keyword>
<dbReference type="SUPFAM" id="SSF54909">
    <property type="entry name" value="Dimeric alpha+beta barrel"/>
    <property type="match status" value="1"/>
</dbReference>
<dbReference type="Proteomes" id="UP000662747">
    <property type="component" value="Chromosome"/>
</dbReference>
<reference evidence="5 6" key="1">
    <citation type="submission" date="2021-02" db="EMBL/GenBank/DDBJ databases">
        <title>De Novo genome assembly of isolated myxobacteria.</title>
        <authorList>
            <person name="Stevens D.C."/>
        </authorList>
    </citation>
    <scope>NUCLEOTIDE SEQUENCE [LARGE SCALE GENOMIC DNA]</scope>
    <source>
        <strain evidence="6">SCPEA02</strain>
    </source>
</reference>
<evidence type="ECO:0000313" key="5">
    <source>
        <dbReference type="EMBL" id="QSQ21204.1"/>
    </source>
</evidence>
<keyword evidence="2" id="KW-0238">DNA-binding</keyword>
<evidence type="ECO:0000256" key="2">
    <source>
        <dbReference type="ARBA" id="ARBA00023125"/>
    </source>
</evidence>
<protein>
    <submittedName>
        <fullName evidence="5">Lrp/AsnC family transcriptional regulator</fullName>
    </submittedName>
</protein>
<dbReference type="RefSeq" id="WP_206722783.1">
    <property type="nucleotide sequence ID" value="NZ_CP071090.1"/>
</dbReference>
<dbReference type="PANTHER" id="PTHR30154">
    <property type="entry name" value="LEUCINE-RESPONSIVE REGULATORY PROTEIN"/>
    <property type="match status" value="1"/>
</dbReference>
<dbReference type="InterPro" id="IPR019887">
    <property type="entry name" value="Tscrpt_reg_AsnC/Lrp_C"/>
</dbReference>
<dbReference type="SMART" id="SM00344">
    <property type="entry name" value="HTH_ASNC"/>
    <property type="match status" value="1"/>
</dbReference>
<dbReference type="CDD" id="cd00090">
    <property type="entry name" value="HTH_ARSR"/>
    <property type="match status" value="1"/>
</dbReference>
<dbReference type="Gene3D" id="3.30.70.920">
    <property type="match status" value="1"/>
</dbReference>
<dbReference type="SUPFAM" id="SSF46785">
    <property type="entry name" value="Winged helix' DNA-binding domain"/>
    <property type="match status" value="1"/>
</dbReference>
<proteinExistence type="predicted"/>
<dbReference type="Pfam" id="PF13412">
    <property type="entry name" value="HTH_24"/>
    <property type="match status" value="1"/>
</dbReference>
<organism evidence="5 6">
    <name type="scientific">Pyxidicoccus parkwayensis</name>
    <dbReference type="NCBI Taxonomy" id="2813578"/>
    <lineage>
        <taxon>Bacteria</taxon>
        <taxon>Pseudomonadati</taxon>
        <taxon>Myxococcota</taxon>
        <taxon>Myxococcia</taxon>
        <taxon>Myxococcales</taxon>
        <taxon>Cystobacterineae</taxon>
        <taxon>Myxococcaceae</taxon>
        <taxon>Pyxidicoccus</taxon>
    </lineage>
</organism>
<dbReference type="InterPro" id="IPR011991">
    <property type="entry name" value="ArsR-like_HTH"/>
</dbReference>
<feature type="domain" description="HTH asnC-type" evidence="4">
    <location>
        <begin position="3"/>
        <end position="64"/>
    </location>
</feature>
<dbReference type="Gene3D" id="1.10.10.10">
    <property type="entry name" value="Winged helix-like DNA-binding domain superfamily/Winged helix DNA-binding domain"/>
    <property type="match status" value="1"/>
</dbReference>
<sequence length="159" mass="17711">MHLDELDIRIIDLLQRDGRATQLELSRSVGLSQPAVAERIRKLEERGVITGYSARVDAAKLGKDITAFIGVSIEHPKYFENFAKKVLALPDVLECHRVAGQDSYILKVKTANTKTLDSLLVETLRTIAGVTRTQTTIVLSSIKEDTHVRVPPEQQHKGE</sequence>
<dbReference type="PROSITE" id="PS50956">
    <property type="entry name" value="HTH_ASNC_2"/>
    <property type="match status" value="1"/>
</dbReference>
<dbReference type="InterPro" id="IPR036388">
    <property type="entry name" value="WH-like_DNA-bd_sf"/>
</dbReference>
<evidence type="ECO:0000256" key="3">
    <source>
        <dbReference type="ARBA" id="ARBA00023163"/>
    </source>
</evidence>
<dbReference type="PANTHER" id="PTHR30154:SF53">
    <property type="entry name" value="HTH-TYPE TRANSCRIPTIONAL REGULATOR LRPC"/>
    <property type="match status" value="1"/>
</dbReference>
<gene>
    <name evidence="5" type="ORF">JY651_39390</name>
</gene>
<keyword evidence="3" id="KW-0804">Transcription</keyword>